<dbReference type="PANTHER" id="PTHR47691">
    <property type="entry name" value="REGULATOR-RELATED"/>
    <property type="match status" value="1"/>
</dbReference>
<dbReference type="SUPFAM" id="SSF52540">
    <property type="entry name" value="P-loop containing nucleoside triphosphate hydrolases"/>
    <property type="match status" value="1"/>
</dbReference>
<evidence type="ECO:0000313" key="2">
    <source>
        <dbReference type="Proteomes" id="UP000243342"/>
    </source>
</evidence>
<sequence>MLATGRLVTVTGPGGVGKSALAAAMSGAAPGASGNGAGRPAAVEEPAVRTVELSGVGEPALVPRAVAEACGLEAQSLDELADGLAKAAAAVPGGLLLVLDTCEHLAGGCSETASVLLERCPGLRVLATSRVPLGLPAERAFPLGPLHREAALELMVRLRREDGAGFTAPGLAAARQLIRQVESLPLAVHLLARRMRQETPLRLATELSRPGGVLELAEPGPDPASASPLPRHRSLRALVAWSFELCSLGERALWERLARSQGVVDLAAAEALAGGSGLPHWAVGRAFQGLARASVLLPVAGDQNVGLYRMPALHRAFALAPSRAG</sequence>
<dbReference type="PANTHER" id="PTHR47691:SF3">
    <property type="entry name" value="HTH-TYPE TRANSCRIPTIONAL REGULATOR RV0890C-RELATED"/>
    <property type="match status" value="1"/>
</dbReference>
<name>A0A1J7BT00_9ACTN</name>
<evidence type="ECO:0008006" key="3">
    <source>
        <dbReference type="Google" id="ProtNLM"/>
    </source>
</evidence>
<dbReference type="Proteomes" id="UP000243342">
    <property type="component" value="Unassembled WGS sequence"/>
</dbReference>
<dbReference type="InterPro" id="IPR027417">
    <property type="entry name" value="P-loop_NTPase"/>
</dbReference>
<protein>
    <recommendedName>
        <fullName evidence="3">AAA+ ATPase domain-containing protein</fullName>
    </recommendedName>
</protein>
<dbReference type="EMBL" id="MLCF01000085">
    <property type="protein sequence ID" value="OIV36593.1"/>
    <property type="molecule type" value="Genomic_DNA"/>
</dbReference>
<evidence type="ECO:0000313" key="1">
    <source>
        <dbReference type="EMBL" id="OIV36593.1"/>
    </source>
</evidence>
<keyword evidence="2" id="KW-1185">Reference proteome</keyword>
<dbReference type="STRING" id="1428644.BIV57_15695"/>
<proteinExistence type="predicted"/>
<reference evidence="1 2" key="1">
    <citation type="submission" date="2016-10" db="EMBL/GenBank/DDBJ databases">
        <title>Genome sequence of Streptomyces gilvigriseus MUSC 26.</title>
        <authorList>
            <person name="Lee L.-H."/>
            <person name="Ser H.-L."/>
        </authorList>
    </citation>
    <scope>NUCLEOTIDE SEQUENCE [LARGE SCALE GENOMIC DNA]</scope>
    <source>
        <strain evidence="1 2">MUSC 26</strain>
    </source>
</reference>
<organism evidence="1 2">
    <name type="scientific">Mangrovactinospora gilvigrisea</name>
    <dbReference type="NCBI Taxonomy" id="1428644"/>
    <lineage>
        <taxon>Bacteria</taxon>
        <taxon>Bacillati</taxon>
        <taxon>Actinomycetota</taxon>
        <taxon>Actinomycetes</taxon>
        <taxon>Kitasatosporales</taxon>
        <taxon>Streptomycetaceae</taxon>
        <taxon>Mangrovactinospora</taxon>
    </lineage>
</organism>
<dbReference type="AlphaFoldDB" id="A0A1J7BT00"/>
<comment type="caution">
    <text evidence="1">The sequence shown here is derived from an EMBL/GenBank/DDBJ whole genome shotgun (WGS) entry which is preliminary data.</text>
</comment>
<accession>A0A1J7BT00</accession>
<gene>
    <name evidence="1" type="ORF">BIV57_15695</name>
</gene>